<accession>A0A2M9R2P3</accession>
<dbReference type="Pfam" id="PF01925">
    <property type="entry name" value="TauE"/>
    <property type="match status" value="1"/>
</dbReference>
<dbReference type="InterPro" id="IPR002781">
    <property type="entry name" value="TM_pro_TauE-like"/>
</dbReference>
<feature type="transmembrane region" description="Helical" evidence="5">
    <location>
        <begin position="182"/>
        <end position="203"/>
    </location>
</feature>
<evidence type="ECO:0000313" key="7">
    <source>
        <dbReference type="Proteomes" id="UP000231960"/>
    </source>
</evidence>
<feature type="transmembrane region" description="Helical" evidence="5">
    <location>
        <begin position="73"/>
        <end position="92"/>
    </location>
</feature>
<feature type="transmembrane region" description="Helical" evidence="5">
    <location>
        <begin position="104"/>
        <end position="127"/>
    </location>
</feature>
<evidence type="ECO:0000256" key="2">
    <source>
        <dbReference type="ARBA" id="ARBA00022692"/>
    </source>
</evidence>
<protein>
    <recommendedName>
        <fullName evidence="5">Probable membrane transporter protein</fullName>
    </recommendedName>
</protein>
<proteinExistence type="inferred from homology"/>
<dbReference type="Proteomes" id="UP000231960">
    <property type="component" value="Unassembled WGS sequence"/>
</dbReference>
<name>A0A2M9R2P3_9FLAO</name>
<evidence type="ECO:0000256" key="4">
    <source>
        <dbReference type="ARBA" id="ARBA00023136"/>
    </source>
</evidence>
<dbReference type="GO" id="GO:0005886">
    <property type="term" value="C:plasma membrane"/>
    <property type="evidence" value="ECO:0007669"/>
    <property type="project" value="UniProtKB-SubCell"/>
</dbReference>
<keyword evidence="7" id="KW-1185">Reference proteome</keyword>
<dbReference type="PANTHER" id="PTHR43701">
    <property type="entry name" value="MEMBRANE TRANSPORTER PROTEIN MJ0441-RELATED"/>
    <property type="match status" value="1"/>
</dbReference>
<comment type="caution">
    <text evidence="6">The sequence shown here is derived from an EMBL/GenBank/DDBJ whole genome shotgun (WGS) entry which is preliminary data.</text>
</comment>
<dbReference type="PANTHER" id="PTHR43701:SF2">
    <property type="entry name" value="MEMBRANE TRANSPORTER PROTEIN YJNA-RELATED"/>
    <property type="match status" value="1"/>
</dbReference>
<feature type="transmembrane region" description="Helical" evidence="5">
    <location>
        <begin position="42"/>
        <end position="61"/>
    </location>
</feature>
<keyword evidence="5" id="KW-1003">Cell membrane</keyword>
<dbReference type="OrthoDB" id="8559161at2"/>
<reference evidence="6 7" key="1">
    <citation type="submission" date="2017-06" db="EMBL/GenBank/DDBJ databases">
        <title>Description of Avrilella dinanensis gen. nov. sp. nov.</title>
        <authorList>
            <person name="Leyer C."/>
            <person name="Sassi M."/>
            <person name="Minet J."/>
            <person name="Kayal S."/>
            <person name="Cattoir V."/>
        </authorList>
    </citation>
    <scope>NUCLEOTIDE SEQUENCE [LARGE SCALE GENOMIC DNA]</scope>
    <source>
        <strain evidence="6 7">UR159</strain>
    </source>
</reference>
<feature type="transmembrane region" description="Helical" evidence="5">
    <location>
        <begin position="245"/>
        <end position="263"/>
    </location>
</feature>
<feature type="transmembrane region" description="Helical" evidence="5">
    <location>
        <begin position="7"/>
        <end position="36"/>
    </location>
</feature>
<evidence type="ECO:0000313" key="6">
    <source>
        <dbReference type="EMBL" id="PJR03119.1"/>
    </source>
</evidence>
<organism evidence="6 7">
    <name type="scientific">Avrilella dinanensis</name>
    <dbReference type="NCBI Taxonomy" id="2008672"/>
    <lineage>
        <taxon>Bacteria</taxon>
        <taxon>Pseudomonadati</taxon>
        <taxon>Bacteroidota</taxon>
        <taxon>Flavobacteriia</taxon>
        <taxon>Flavobacteriales</taxon>
        <taxon>Flavobacteriaceae</taxon>
        <taxon>Avrilella</taxon>
    </lineage>
</organism>
<evidence type="ECO:0000256" key="3">
    <source>
        <dbReference type="ARBA" id="ARBA00022989"/>
    </source>
</evidence>
<keyword evidence="2 5" id="KW-0812">Transmembrane</keyword>
<sequence length="269" mass="29515">MEIFVIGAILFFCIGIVLSLIGSGGAILTIPVLVYVFDVNPYWATSYSMFIMGISNWIATIDNIKRQHILYRLGLYFAVPGLIVTYIIRRFILPVIPDIIFENSLIIISKGNVIMLVFSLLILTAAIKTLKSKEIETKLFVSRNYTKNILQGAGIGLVTGFVGAGGGFLIVPALIFTTGIQLTNAIATSLFVISITTTLGFLGDFNSSVEINWKLLFFCTVCSALGVITANSIKDKLSNKGLKFFFGYFILALGILVFIIEINKLEIKI</sequence>
<keyword evidence="4 5" id="KW-0472">Membrane</keyword>
<comment type="similarity">
    <text evidence="5">Belongs to the 4-toluene sulfonate uptake permease (TSUP) (TC 2.A.102) family.</text>
</comment>
<feature type="transmembrane region" description="Helical" evidence="5">
    <location>
        <begin position="148"/>
        <end position="176"/>
    </location>
</feature>
<dbReference type="AlphaFoldDB" id="A0A2M9R2P3"/>
<gene>
    <name evidence="6" type="ORF">CDL10_00365</name>
</gene>
<comment type="subcellular location">
    <subcellularLocation>
        <location evidence="5">Cell membrane</location>
        <topology evidence="5">Multi-pass membrane protein</topology>
    </subcellularLocation>
    <subcellularLocation>
        <location evidence="1">Membrane</location>
        <topology evidence="1">Multi-pass membrane protein</topology>
    </subcellularLocation>
</comment>
<dbReference type="InterPro" id="IPR051598">
    <property type="entry name" value="TSUP/Inactive_protease-like"/>
</dbReference>
<evidence type="ECO:0000256" key="1">
    <source>
        <dbReference type="ARBA" id="ARBA00004141"/>
    </source>
</evidence>
<dbReference type="RefSeq" id="WP_100676688.1">
    <property type="nucleotide sequence ID" value="NZ_NIPO01000001.1"/>
</dbReference>
<feature type="transmembrane region" description="Helical" evidence="5">
    <location>
        <begin position="215"/>
        <end position="233"/>
    </location>
</feature>
<dbReference type="EMBL" id="NIPO01000001">
    <property type="protein sequence ID" value="PJR03119.1"/>
    <property type="molecule type" value="Genomic_DNA"/>
</dbReference>
<evidence type="ECO:0000256" key="5">
    <source>
        <dbReference type="RuleBase" id="RU363041"/>
    </source>
</evidence>
<keyword evidence="3 5" id="KW-1133">Transmembrane helix</keyword>